<gene>
    <name evidence="1" type="ORF">QAD02_008548</name>
</gene>
<name>A0ACC2N7M3_9HYME</name>
<reference evidence="1" key="1">
    <citation type="submission" date="2023-04" db="EMBL/GenBank/DDBJ databases">
        <title>A chromosome-level genome assembly of the parasitoid wasp Eretmocerus hayati.</title>
        <authorList>
            <person name="Zhong Y."/>
            <person name="Liu S."/>
            <person name="Liu Y."/>
        </authorList>
    </citation>
    <scope>NUCLEOTIDE SEQUENCE</scope>
    <source>
        <strain evidence="1">ZJU_SS_LIU_2023</strain>
    </source>
</reference>
<proteinExistence type="predicted"/>
<dbReference type="Proteomes" id="UP001239111">
    <property type="component" value="Chromosome 4"/>
</dbReference>
<dbReference type="EMBL" id="CM056744">
    <property type="protein sequence ID" value="KAJ8666886.1"/>
    <property type="molecule type" value="Genomic_DNA"/>
</dbReference>
<evidence type="ECO:0000313" key="1">
    <source>
        <dbReference type="EMBL" id="KAJ8666886.1"/>
    </source>
</evidence>
<protein>
    <submittedName>
        <fullName evidence="1">Uncharacterized protein</fullName>
    </submittedName>
</protein>
<accession>A0ACC2N7M3</accession>
<evidence type="ECO:0000313" key="2">
    <source>
        <dbReference type="Proteomes" id="UP001239111"/>
    </source>
</evidence>
<sequence>MVAHNKCCNPLRENVKHSKILRRFSPKLQAYFPPLDKASKICNTCRLKIEKEYLGTDEIAEFSEVSRWIAGKIKKIDTEPETESSRKLSNDVVKQVKSFFESDENSRIMPGMSDTKCVKDSDGQKQYLQKRLILFNLRELYPKFKVELPDLKIGISQFAEFRPPNCVFAGTSLTHVACVCVYHQNIKLMLEGLNISQLTSNIIKDYKDCITKVICPDPTPQCHLNQCEKCPGVRPLMDEISHLLETENIDKIEFKSWLTTDRASLQTRVVPSEDSVQELEKALIKLKPYSFLAKEQGAFLNKLKVTLTISKFLLILDFAENYQFVVQVAAQSFHSNNDPCTPVTVVIYFWNERNFSSQHFKSKSNFVNLIQHEEDFGLKDEWHFHVTTHGKNACDGIGATIKSTARRESLQKGSSGHILTPSELYHWTKNRFQNMEISFLSKDHYETMKTKLEKRFDNAKTIPGTQEFSCVPKESSKFFEEDRKFSTQKDNKKDYLASTQEGSGSPTQEGGRPSTQEKEAQS</sequence>
<comment type="caution">
    <text evidence="1">The sequence shown here is derived from an EMBL/GenBank/DDBJ whole genome shotgun (WGS) entry which is preliminary data.</text>
</comment>
<organism evidence="1 2">
    <name type="scientific">Eretmocerus hayati</name>
    <dbReference type="NCBI Taxonomy" id="131215"/>
    <lineage>
        <taxon>Eukaryota</taxon>
        <taxon>Metazoa</taxon>
        <taxon>Ecdysozoa</taxon>
        <taxon>Arthropoda</taxon>
        <taxon>Hexapoda</taxon>
        <taxon>Insecta</taxon>
        <taxon>Pterygota</taxon>
        <taxon>Neoptera</taxon>
        <taxon>Endopterygota</taxon>
        <taxon>Hymenoptera</taxon>
        <taxon>Apocrita</taxon>
        <taxon>Proctotrupomorpha</taxon>
        <taxon>Chalcidoidea</taxon>
        <taxon>Aphelinidae</taxon>
        <taxon>Aphelininae</taxon>
        <taxon>Eretmocerus</taxon>
    </lineage>
</organism>
<keyword evidence="2" id="KW-1185">Reference proteome</keyword>